<accession>X1QD54</accession>
<organism evidence="1">
    <name type="scientific">marine sediment metagenome</name>
    <dbReference type="NCBI Taxonomy" id="412755"/>
    <lineage>
        <taxon>unclassified sequences</taxon>
        <taxon>metagenomes</taxon>
        <taxon>ecological metagenomes</taxon>
    </lineage>
</organism>
<dbReference type="EMBL" id="BARV01040305">
    <property type="protein sequence ID" value="GAI52746.1"/>
    <property type="molecule type" value="Genomic_DNA"/>
</dbReference>
<protein>
    <submittedName>
        <fullName evidence="1">Uncharacterized protein</fullName>
    </submittedName>
</protein>
<sequence>MKLKKLLVATCVVLMISMILGIGVYACMDVMVGKDATVDGSVITSHTVDGWYDSTLNIRVVPGQTFPKGAMADVYWG</sequence>
<gene>
    <name evidence="1" type="ORF">S06H3_61458</name>
</gene>
<dbReference type="PROSITE" id="PS51257">
    <property type="entry name" value="PROKAR_LIPOPROTEIN"/>
    <property type="match status" value="1"/>
</dbReference>
<comment type="caution">
    <text evidence="1">The sequence shown here is derived from an EMBL/GenBank/DDBJ whole genome shotgun (WGS) entry which is preliminary data.</text>
</comment>
<dbReference type="AlphaFoldDB" id="X1QD54"/>
<name>X1QD54_9ZZZZ</name>
<reference evidence="1" key="1">
    <citation type="journal article" date="2014" name="Front. Microbiol.">
        <title>High frequency of phylogenetically diverse reductive dehalogenase-homologous genes in deep subseafloor sedimentary metagenomes.</title>
        <authorList>
            <person name="Kawai M."/>
            <person name="Futagami T."/>
            <person name="Toyoda A."/>
            <person name="Takaki Y."/>
            <person name="Nishi S."/>
            <person name="Hori S."/>
            <person name="Arai W."/>
            <person name="Tsubouchi T."/>
            <person name="Morono Y."/>
            <person name="Uchiyama I."/>
            <person name="Ito T."/>
            <person name="Fujiyama A."/>
            <person name="Inagaki F."/>
            <person name="Takami H."/>
        </authorList>
    </citation>
    <scope>NUCLEOTIDE SEQUENCE</scope>
    <source>
        <strain evidence="1">Expedition CK06-06</strain>
    </source>
</reference>
<evidence type="ECO:0000313" key="1">
    <source>
        <dbReference type="EMBL" id="GAI52746.1"/>
    </source>
</evidence>
<proteinExistence type="predicted"/>
<feature type="non-terminal residue" evidence="1">
    <location>
        <position position="77"/>
    </location>
</feature>